<keyword evidence="7" id="KW-1185">Reference proteome</keyword>
<comment type="similarity">
    <text evidence="1">Belongs to the peptidase S33 family.</text>
</comment>
<dbReference type="InterPro" id="IPR029058">
    <property type="entry name" value="AB_hydrolase_fold"/>
</dbReference>
<feature type="domain" description="Peptidase S33 tripeptidyl aminopeptidase-like C-terminal" evidence="5">
    <location>
        <begin position="422"/>
        <end position="522"/>
    </location>
</feature>
<dbReference type="SUPFAM" id="SSF53474">
    <property type="entry name" value="alpha/beta-Hydrolases"/>
    <property type="match status" value="1"/>
</dbReference>
<dbReference type="InterPro" id="IPR013595">
    <property type="entry name" value="Pept_S33_TAP-like_C"/>
</dbReference>
<evidence type="ECO:0000313" key="7">
    <source>
        <dbReference type="Proteomes" id="UP001215151"/>
    </source>
</evidence>
<dbReference type="InterPro" id="IPR000073">
    <property type="entry name" value="AB_hydrolase_1"/>
</dbReference>
<dbReference type="AlphaFoldDB" id="A0AAD7TYT1"/>
<organism evidence="6 7">
    <name type="scientific">Trametes cubensis</name>
    <dbReference type="NCBI Taxonomy" id="1111947"/>
    <lineage>
        <taxon>Eukaryota</taxon>
        <taxon>Fungi</taxon>
        <taxon>Dikarya</taxon>
        <taxon>Basidiomycota</taxon>
        <taxon>Agaricomycotina</taxon>
        <taxon>Agaricomycetes</taxon>
        <taxon>Polyporales</taxon>
        <taxon>Polyporaceae</taxon>
        <taxon>Trametes</taxon>
    </lineage>
</organism>
<dbReference type="Pfam" id="PF08386">
    <property type="entry name" value="Abhydrolase_4"/>
    <property type="match status" value="1"/>
</dbReference>
<name>A0AAD7TYT1_9APHY</name>
<keyword evidence="3" id="KW-0732">Signal</keyword>
<dbReference type="GO" id="GO:0016787">
    <property type="term" value="F:hydrolase activity"/>
    <property type="evidence" value="ECO:0007669"/>
    <property type="project" value="UniProtKB-KW"/>
</dbReference>
<comment type="caution">
    <text evidence="6">The sequence shown here is derived from an EMBL/GenBank/DDBJ whole genome shotgun (WGS) entry which is preliminary data.</text>
</comment>
<dbReference type="InterPro" id="IPR051601">
    <property type="entry name" value="Serine_prot/Carboxylest_S33"/>
</dbReference>
<dbReference type="Gene3D" id="3.40.50.1820">
    <property type="entry name" value="alpha/beta hydrolase"/>
    <property type="match status" value="1"/>
</dbReference>
<evidence type="ECO:0000259" key="4">
    <source>
        <dbReference type="Pfam" id="PF00561"/>
    </source>
</evidence>
<dbReference type="PANTHER" id="PTHR43248">
    <property type="entry name" value="2-SUCCINYL-6-HYDROXY-2,4-CYCLOHEXADIENE-1-CARBOXYLATE SYNTHASE"/>
    <property type="match status" value="1"/>
</dbReference>
<proteinExistence type="inferred from homology"/>
<dbReference type="PANTHER" id="PTHR43248:SF25">
    <property type="entry name" value="AB HYDROLASE-1 DOMAIN-CONTAINING PROTEIN-RELATED"/>
    <property type="match status" value="1"/>
</dbReference>
<reference evidence="6" key="1">
    <citation type="submission" date="2022-11" db="EMBL/GenBank/DDBJ databases">
        <title>Genome Sequence of Cubamyces cubensis.</title>
        <authorList>
            <person name="Buettner E."/>
        </authorList>
    </citation>
    <scope>NUCLEOTIDE SEQUENCE</scope>
    <source>
        <strain evidence="6">MPL-01</strain>
    </source>
</reference>
<evidence type="ECO:0008006" key="8">
    <source>
        <dbReference type="Google" id="ProtNLM"/>
    </source>
</evidence>
<sequence>MRVSLMATFVGLGLAVHANATDASIGDIQVQPTGLQWEPCPEYPDAGLSCAYFDIPLDYYNASAGNGHLLVVKANATVGESKGTIFMNPGGPGVSGLESLATDGPAMLNHSGGVYDIVSWDARGIGPYTFPGDVFCLSDEEYDSFWNGSIEVTGTRWLGNFTNQTDIDSFYAQAPIIDAQYRAFGERCLQGPNGTTLQYIGTAATVRDMVALADALQGPGTPIHYWGFSYGTIVGTYFAEMFPDRVGRVILDGVLDATAVATKQSYLLWRTQVGSAEDSYNGFANACALAGPNECAVAPFEGATGADVVDYISKAIETVHDHPSASNVSMMLLRGNIYGGLYKPGQWYVLANETLPGLLDSIFGSDNGTLDQPRALSRRTFSAQHSYTEPAVVCADSVDADPNLSINDIFDEIVNVTREVSPSFGAFWPIPWHRCSYWPARAVERYQGPFNQTLANRVLVIGNSWDNATPFSESQHIADVLGDQAALVRQNGFGHTSIYEDSSCTKSIIQAYLADGTLPADKLTVCEIDDSFEIYPGVKGASVTPVNAGKKV</sequence>
<evidence type="ECO:0000256" key="3">
    <source>
        <dbReference type="SAM" id="SignalP"/>
    </source>
</evidence>
<dbReference type="Proteomes" id="UP001215151">
    <property type="component" value="Unassembled WGS sequence"/>
</dbReference>
<gene>
    <name evidence="6" type="ORF">ONZ51_g2891</name>
</gene>
<feature type="domain" description="AB hydrolase-1" evidence="4">
    <location>
        <begin position="85"/>
        <end position="270"/>
    </location>
</feature>
<feature type="signal peptide" evidence="3">
    <location>
        <begin position="1"/>
        <end position="20"/>
    </location>
</feature>
<feature type="chain" id="PRO_5042177625" description="Alpha/beta-hydrolase" evidence="3">
    <location>
        <begin position="21"/>
        <end position="552"/>
    </location>
</feature>
<dbReference type="EMBL" id="JAPEVG010000048">
    <property type="protein sequence ID" value="KAJ8489504.1"/>
    <property type="molecule type" value="Genomic_DNA"/>
</dbReference>
<accession>A0AAD7TYT1</accession>
<evidence type="ECO:0000313" key="6">
    <source>
        <dbReference type="EMBL" id="KAJ8489504.1"/>
    </source>
</evidence>
<dbReference type="Pfam" id="PF00561">
    <property type="entry name" value="Abhydrolase_1"/>
    <property type="match status" value="1"/>
</dbReference>
<keyword evidence="2" id="KW-0378">Hydrolase</keyword>
<evidence type="ECO:0000256" key="1">
    <source>
        <dbReference type="ARBA" id="ARBA00010088"/>
    </source>
</evidence>
<evidence type="ECO:0000259" key="5">
    <source>
        <dbReference type="Pfam" id="PF08386"/>
    </source>
</evidence>
<protein>
    <recommendedName>
        <fullName evidence="8">Alpha/beta-hydrolase</fullName>
    </recommendedName>
</protein>
<evidence type="ECO:0000256" key="2">
    <source>
        <dbReference type="ARBA" id="ARBA00022801"/>
    </source>
</evidence>